<evidence type="ECO:0000313" key="2">
    <source>
        <dbReference type="EMBL" id="SFW92204.1"/>
    </source>
</evidence>
<accession>A0A1K1T6N1</accession>
<feature type="domain" description="DUF11" evidence="1">
    <location>
        <begin position="200"/>
        <end position="300"/>
    </location>
</feature>
<dbReference type="InterPro" id="IPR047589">
    <property type="entry name" value="DUF11_rpt"/>
</dbReference>
<protein>
    <submittedName>
        <fullName evidence="2">Conserved repeat domain-containing protein</fullName>
    </submittedName>
</protein>
<dbReference type="NCBIfam" id="TIGR01451">
    <property type="entry name" value="B_ant_repeat"/>
    <property type="match status" value="1"/>
</dbReference>
<name>A0A1K1T6N1_9PSEU</name>
<dbReference type="Gene3D" id="2.60.40.10">
    <property type="entry name" value="Immunoglobulins"/>
    <property type="match status" value="1"/>
</dbReference>
<dbReference type="Pfam" id="PF01345">
    <property type="entry name" value="DUF11"/>
    <property type="match status" value="1"/>
</dbReference>
<gene>
    <name evidence="2" type="ORF">SAMN04489730_8458</name>
</gene>
<dbReference type="InterPro" id="IPR013783">
    <property type="entry name" value="Ig-like_fold"/>
</dbReference>
<keyword evidence="3" id="KW-1185">Reference proteome</keyword>
<sequence>MSTKTVQYPSERHSPDRNSEITTMQRSWRRTTILSAVAALATAFIAMAPAAQAVPPSSSVEISPTTLLPGQTFTVSETIYNDRDFTVSYAKAAIYGSPTPITDIADLVSCTGVTELGCFQAGSSYRAPFGNLEPGGTRTAVFTLRVKDTATPGQFTLQHQFVGDNYAFEILGGPLVTIANPATNADVKVALAASGHGGLNARIDYTLTVTNDGPSAASGIRVVATYPPGLSFAGGTGCATAGTTRTLNCDVASLASGASTTAKFSLNGGLLALGSYATTVQRTASSPADPNAANDSAAKTCSALTGLIVTC</sequence>
<dbReference type="EMBL" id="FPJG01000006">
    <property type="protein sequence ID" value="SFW92204.1"/>
    <property type="molecule type" value="Genomic_DNA"/>
</dbReference>
<dbReference type="Proteomes" id="UP000182740">
    <property type="component" value="Unassembled WGS sequence"/>
</dbReference>
<proteinExistence type="predicted"/>
<dbReference type="GO" id="GO:0005975">
    <property type="term" value="P:carbohydrate metabolic process"/>
    <property type="evidence" value="ECO:0007669"/>
    <property type="project" value="UniProtKB-ARBA"/>
</dbReference>
<dbReference type="InterPro" id="IPR001434">
    <property type="entry name" value="OmcB-like_DUF11"/>
</dbReference>
<organism evidence="2 3">
    <name type="scientific">Amycolatopsis australiensis</name>
    <dbReference type="NCBI Taxonomy" id="546364"/>
    <lineage>
        <taxon>Bacteria</taxon>
        <taxon>Bacillati</taxon>
        <taxon>Actinomycetota</taxon>
        <taxon>Actinomycetes</taxon>
        <taxon>Pseudonocardiales</taxon>
        <taxon>Pseudonocardiaceae</taxon>
        <taxon>Amycolatopsis</taxon>
    </lineage>
</organism>
<evidence type="ECO:0000259" key="1">
    <source>
        <dbReference type="Pfam" id="PF01345"/>
    </source>
</evidence>
<reference evidence="3" key="1">
    <citation type="submission" date="2016-11" db="EMBL/GenBank/DDBJ databases">
        <authorList>
            <person name="Varghese N."/>
            <person name="Submissions S."/>
        </authorList>
    </citation>
    <scope>NUCLEOTIDE SEQUENCE [LARGE SCALE GENOMIC DNA]</scope>
    <source>
        <strain evidence="3">DSM 44671</strain>
    </source>
</reference>
<dbReference type="AlphaFoldDB" id="A0A1K1T6N1"/>
<dbReference type="STRING" id="546364.SAMN04489730_8458"/>
<evidence type="ECO:0000313" key="3">
    <source>
        <dbReference type="Proteomes" id="UP000182740"/>
    </source>
</evidence>